<evidence type="ECO:0000256" key="5">
    <source>
        <dbReference type="ARBA" id="ARBA00040665"/>
    </source>
</evidence>
<dbReference type="InterPro" id="IPR019734">
    <property type="entry name" value="TPR_rpt"/>
</dbReference>
<dbReference type="PANTHER" id="PTHR46630">
    <property type="entry name" value="TETRATRICOPEPTIDE REPEAT PROTEIN 29"/>
    <property type="match status" value="1"/>
</dbReference>
<name>A0A6P8QJP6_GEOSA</name>
<dbReference type="SMART" id="SM00028">
    <property type="entry name" value="TPR"/>
    <property type="match status" value="6"/>
</dbReference>
<evidence type="ECO:0000313" key="8">
    <source>
        <dbReference type="RefSeq" id="XP_033796110.1"/>
    </source>
</evidence>
<evidence type="ECO:0000256" key="4">
    <source>
        <dbReference type="ARBA" id="ARBA00022803"/>
    </source>
</evidence>
<evidence type="ECO:0000256" key="3">
    <source>
        <dbReference type="ARBA" id="ARBA00022737"/>
    </source>
</evidence>
<comment type="function">
    <text evidence="6">Axonemal protein which is implicated in axonemal and/or peri-axonemal structure assembly and regulates flagellum assembly and beating and therefore sperm motility.</text>
</comment>
<dbReference type="FunCoup" id="A0A6P8QJP6">
    <property type="interactions" value="13"/>
</dbReference>
<dbReference type="Proteomes" id="UP000515159">
    <property type="component" value="Chromosome 1"/>
</dbReference>
<evidence type="ECO:0000256" key="1">
    <source>
        <dbReference type="ARBA" id="ARBA00004496"/>
    </source>
</evidence>
<accession>A0A6P8QJP6</accession>
<dbReference type="Pfam" id="PF13424">
    <property type="entry name" value="TPR_12"/>
    <property type="match status" value="1"/>
</dbReference>
<gene>
    <name evidence="8" type="primary">TTC29</name>
</gene>
<comment type="subcellular location">
    <subcellularLocation>
        <location evidence="1">Cytoplasm</location>
    </subcellularLocation>
</comment>
<dbReference type="AlphaFoldDB" id="A0A6P8QJP6"/>
<protein>
    <recommendedName>
        <fullName evidence="5">Tetratricopeptide repeat protein 29</fullName>
    </recommendedName>
</protein>
<dbReference type="KEGG" id="gsh:117358693"/>
<dbReference type="InterPro" id="IPR051476">
    <property type="entry name" value="Bac_ResReg_Asp_Phosphatase"/>
</dbReference>
<evidence type="ECO:0000256" key="6">
    <source>
        <dbReference type="ARBA" id="ARBA00044739"/>
    </source>
</evidence>
<dbReference type="RefSeq" id="XP_033796110.1">
    <property type="nucleotide sequence ID" value="XM_033940219.1"/>
</dbReference>
<keyword evidence="3" id="KW-0677">Repeat</keyword>
<reference evidence="8" key="1">
    <citation type="submission" date="2025-08" db="UniProtKB">
        <authorList>
            <consortium name="RefSeq"/>
        </authorList>
    </citation>
    <scope>IDENTIFICATION</scope>
</reference>
<dbReference type="SUPFAM" id="SSF48452">
    <property type="entry name" value="TPR-like"/>
    <property type="match status" value="2"/>
</dbReference>
<dbReference type="GeneID" id="117358693"/>
<keyword evidence="2" id="KW-0963">Cytoplasm</keyword>
<keyword evidence="4" id="KW-0802">TPR repeat</keyword>
<dbReference type="PANTHER" id="PTHR46630:SF1">
    <property type="entry name" value="TETRATRICOPEPTIDE REPEAT PROTEIN 29"/>
    <property type="match status" value="1"/>
</dbReference>
<dbReference type="GO" id="GO:0036126">
    <property type="term" value="C:sperm flagellum"/>
    <property type="evidence" value="ECO:0007669"/>
    <property type="project" value="TreeGrafter"/>
</dbReference>
<dbReference type="OrthoDB" id="626167at2759"/>
<dbReference type="InParanoid" id="A0A6P8QJP6"/>
<dbReference type="InterPro" id="IPR011990">
    <property type="entry name" value="TPR-like_helical_dom_sf"/>
</dbReference>
<keyword evidence="7" id="KW-1185">Reference proteome</keyword>
<dbReference type="GO" id="GO:0005737">
    <property type="term" value="C:cytoplasm"/>
    <property type="evidence" value="ECO:0007669"/>
    <property type="project" value="UniProtKB-SubCell"/>
</dbReference>
<evidence type="ECO:0000313" key="7">
    <source>
        <dbReference type="Proteomes" id="UP000515159"/>
    </source>
</evidence>
<dbReference type="Gene3D" id="1.25.40.10">
    <property type="entry name" value="Tetratricopeptide repeat domain"/>
    <property type="match status" value="2"/>
</dbReference>
<dbReference type="GO" id="GO:0003341">
    <property type="term" value="P:cilium movement"/>
    <property type="evidence" value="ECO:0007669"/>
    <property type="project" value="TreeGrafter"/>
</dbReference>
<evidence type="ECO:0000256" key="2">
    <source>
        <dbReference type="ARBA" id="ARBA00022490"/>
    </source>
</evidence>
<proteinExistence type="predicted"/>
<organism evidence="7 8">
    <name type="scientific">Geotrypetes seraphini</name>
    <name type="common">Gaboon caecilian</name>
    <name type="synonym">Caecilia seraphini</name>
    <dbReference type="NCBI Taxonomy" id="260995"/>
    <lineage>
        <taxon>Eukaryota</taxon>
        <taxon>Metazoa</taxon>
        <taxon>Chordata</taxon>
        <taxon>Craniata</taxon>
        <taxon>Vertebrata</taxon>
        <taxon>Euteleostomi</taxon>
        <taxon>Amphibia</taxon>
        <taxon>Gymnophiona</taxon>
        <taxon>Geotrypetes</taxon>
    </lineage>
</organism>
<sequence length="458" mass="52255">MPQLLTPEAALFGETHQQTMSALSALPFALAKTIAVPIQQPTITTKSDPKIERIHLIKDKDPKHDVSMDIKEFSKREAAVYRNSHKQNICIEMLQEGFHKSFREFFTLIDKWNALREAGGPGSDIWLLKPLDEQYDKLDQLQQFLTLAEAAQRAGRHEDAYKNYLALANYFKNSGNDWLADHFFQRCFDTAKFIKLDGGKREAEAYANLGLVKERHGQLATALEHYEVFYNLTLGRIWTDGKGHTQHSVACENLWRIYTLLADKMLENKEHQGAIKILIKAFEMAKEGGDNRLKGESAYRLGLAYLSIGKTDAAITFLKTYMAISKILGDNVGIGKANEALSKALESQGKILDSIQYLEKFIEIAKNNNVNQSLVESCICLGDIFNTRGRYEEAYKHFKKAYETACNLPNLPLLEETQVYYGIGQAHKMMMEYCNHTEVVDFINTKFLLEWKENRTDK</sequence>
<dbReference type="CTD" id="83894"/>